<dbReference type="AlphaFoldDB" id="A0A9Q3IJK3"/>
<organism evidence="2 3">
    <name type="scientific">Austropuccinia psidii MF-1</name>
    <dbReference type="NCBI Taxonomy" id="1389203"/>
    <lineage>
        <taxon>Eukaryota</taxon>
        <taxon>Fungi</taxon>
        <taxon>Dikarya</taxon>
        <taxon>Basidiomycota</taxon>
        <taxon>Pucciniomycotina</taxon>
        <taxon>Pucciniomycetes</taxon>
        <taxon>Pucciniales</taxon>
        <taxon>Sphaerophragmiaceae</taxon>
        <taxon>Austropuccinia</taxon>
    </lineage>
</organism>
<dbReference type="Proteomes" id="UP000765509">
    <property type="component" value="Unassembled WGS sequence"/>
</dbReference>
<dbReference type="EMBL" id="AVOT02047837">
    <property type="protein sequence ID" value="MBW0543102.1"/>
    <property type="molecule type" value="Genomic_DNA"/>
</dbReference>
<keyword evidence="3" id="KW-1185">Reference proteome</keyword>
<dbReference type="OrthoDB" id="5582182at2759"/>
<feature type="compositionally biased region" description="Low complexity" evidence="1">
    <location>
        <begin position="209"/>
        <end position="221"/>
    </location>
</feature>
<evidence type="ECO:0000256" key="1">
    <source>
        <dbReference type="SAM" id="MobiDB-lite"/>
    </source>
</evidence>
<feature type="region of interest" description="Disordered" evidence="1">
    <location>
        <begin position="206"/>
        <end position="227"/>
    </location>
</feature>
<accession>A0A9Q3IJK3</accession>
<name>A0A9Q3IJK3_9BASI</name>
<reference evidence="2" key="1">
    <citation type="submission" date="2021-03" db="EMBL/GenBank/DDBJ databases">
        <title>Draft genome sequence of rust myrtle Austropuccinia psidii MF-1, a brazilian biotype.</title>
        <authorList>
            <person name="Quecine M.C."/>
            <person name="Pachon D.M.R."/>
            <person name="Bonatelli M.L."/>
            <person name="Correr F.H."/>
            <person name="Franceschini L.M."/>
            <person name="Leite T.F."/>
            <person name="Margarido G.R.A."/>
            <person name="Almeida C.A."/>
            <person name="Ferrarezi J.A."/>
            <person name="Labate C.A."/>
        </authorList>
    </citation>
    <scope>NUCLEOTIDE SEQUENCE</scope>
    <source>
        <strain evidence="2">MF-1</strain>
    </source>
</reference>
<comment type="caution">
    <text evidence="2">The sequence shown here is derived from an EMBL/GenBank/DDBJ whole genome shotgun (WGS) entry which is preliminary data.</text>
</comment>
<sequence length="242" mass="27611">MTQIMANHQAALSSEASRPPVLNNPSIISHYYFYGTQSFKVGSFIYSFQLIFCNDQENISEHKKNVLYATSFLTGTAVKWIEPYVSNFSNKDPAQLLNSGALLKSQLFNLFGDPNEVRKAEVKLGGLRMKVGDNFSLCISDLRILVSRIGDWGEWSFMHNDRKGLASRTLDKLAYHPSIIVFLHELMDFTLEFDTIYHEKKNGNKTEASKSCFSNPQNSSSSRHKKKNNFNFQKRESPFILC</sequence>
<gene>
    <name evidence="2" type="ORF">O181_082817</name>
</gene>
<evidence type="ECO:0008006" key="4">
    <source>
        <dbReference type="Google" id="ProtNLM"/>
    </source>
</evidence>
<proteinExistence type="predicted"/>
<protein>
    <recommendedName>
        <fullName evidence="4">DUF4939 domain-containing protein</fullName>
    </recommendedName>
</protein>
<evidence type="ECO:0000313" key="3">
    <source>
        <dbReference type="Proteomes" id="UP000765509"/>
    </source>
</evidence>
<evidence type="ECO:0000313" key="2">
    <source>
        <dbReference type="EMBL" id="MBW0543102.1"/>
    </source>
</evidence>